<feature type="chain" id="PRO_5047538575" evidence="1">
    <location>
        <begin position="21"/>
        <end position="293"/>
    </location>
</feature>
<gene>
    <name evidence="2" type="ORF">ACFL27_19315</name>
</gene>
<evidence type="ECO:0000256" key="1">
    <source>
        <dbReference type="SAM" id="SignalP"/>
    </source>
</evidence>
<dbReference type="PANTHER" id="PTHR35841">
    <property type="entry name" value="PHOSPHONATES-BINDING PERIPLASMIC PROTEIN"/>
    <property type="match status" value="1"/>
</dbReference>
<proteinExistence type="predicted"/>
<accession>A0ABV6Z1M2</accession>
<dbReference type="Gene3D" id="3.40.190.10">
    <property type="entry name" value="Periplasmic binding protein-like II"/>
    <property type="match status" value="2"/>
</dbReference>
<evidence type="ECO:0000313" key="2">
    <source>
        <dbReference type="EMBL" id="MFC1852353.1"/>
    </source>
</evidence>
<keyword evidence="1" id="KW-0732">Signal</keyword>
<name>A0ABV6Z1M2_UNCC1</name>
<dbReference type="EMBL" id="JBHPBY010000302">
    <property type="protein sequence ID" value="MFC1852353.1"/>
    <property type="molecule type" value="Genomic_DNA"/>
</dbReference>
<sequence>MKSFFTVYWSCSLVLGLVFAPVAISESEELEICYYNPDAAIKSITDAVAAVQPFMSYINREVEWPQGSYFVWKHFARAKEFEEYVKKNKIEFAILNSFYFLNKQKEYNLVPFVVPLRDDDIYYYKVLIVHKDSPYQSVEDLKGKRLITTAAGSENYAFLNTLVFSNNFRIEQDFKLSIVDKSSEAMFSLLLNKAEAALVTKAAFEFMKELSPKTDKKLKILHTSQKINLTPMTYIKGNVSEEIIEKLATVCVTMAEKPRGAQSLLVFKVSGWRRGNMEDFSEMLKFLADQKPN</sequence>
<dbReference type="Pfam" id="PF12974">
    <property type="entry name" value="Phosphonate-bd"/>
    <property type="match status" value="1"/>
</dbReference>
<keyword evidence="3" id="KW-1185">Reference proteome</keyword>
<evidence type="ECO:0000313" key="3">
    <source>
        <dbReference type="Proteomes" id="UP001594351"/>
    </source>
</evidence>
<organism evidence="2 3">
    <name type="scientific">candidate division CSSED10-310 bacterium</name>
    <dbReference type="NCBI Taxonomy" id="2855610"/>
    <lineage>
        <taxon>Bacteria</taxon>
        <taxon>Bacteria division CSSED10-310</taxon>
    </lineage>
</organism>
<dbReference type="Proteomes" id="UP001594351">
    <property type="component" value="Unassembled WGS sequence"/>
</dbReference>
<feature type="signal peptide" evidence="1">
    <location>
        <begin position="1"/>
        <end position="20"/>
    </location>
</feature>
<dbReference type="PANTHER" id="PTHR35841:SF1">
    <property type="entry name" value="PHOSPHONATES-BINDING PERIPLASMIC PROTEIN"/>
    <property type="match status" value="1"/>
</dbReference>
<protein>
    <submittedName>
        <fullName evidence="2">Phosphate/phosphite/phosphonate ABC transporter substrate-binding protein</fullName>
    </submittedName>
</protein>
<dbReference type="SUPFAM" id="SSF53850">
    <property type="entry name" value="Periplasmic binding protein-like II"/>
    <property type="match status" value="1"/>
</dbReference>
<reference evidence="2 3" key="1">
    <citation type="submission" date="2024-09" db="EMBL/GenBank/DDBJ databases">
        <title>Laminarin stimulates single cell rates of sulfate reduction while oxygen inhibits transcriptomic activity in coastal marine sediment.</title>
        <authorList>
            <person name="Lindsay M."/>
            <person name="Orcutt B."/>
            <person name="Emerson D."/>
            <person name="Stepanauskas R."/>
            <person name="D'Angelo T."/>
        </authorList>
    </citation>
    <scope>NUCLEOTIDE SEQUENCE [LARGE SCALE GENOMIC DNA]</scope>
    <source>
        <strain evidence="2">SAG AM-311-K15</strain>
    </source>
</reference>
<comment type="caution">
    <text evidence="2">The sequence shown here is derived from an EMBL/GenBank/DDBJ whole genome shotgun (WGS) entry which is preliminary data.</text>
</comment>